<comment type="caution">
    <text evidence="8">The sequence shown here is derived from an EMBL/GenBank/DDBJ whole genome shotgun (WGS) entry which is preliminary data.</text>
</comment>
<keyword evidence="9" id="KW-1185">Reference proteome</keyword>
<feature type="transmembrane region" description="Helical" evidence="6">
    <location>
        <begin position="320"/>
        <end position="338"/>
    </location>
</feature>
<dbReference type="SUPFAM" id="SSF103473">
    <property type="entry name" value="MFS general substrate transporter"/>
    <property type="match status" value="1"/>
</dbReference>
<reference evidence="8" key="1">
    <citation type="journal article" date="2020" name="Fungal Divers.">
        <title>Resolving the Mortierellaceae phylogeny through synthesis of multi-gene phylogenetics and phylogenomics.</title>
        <authorList>
            <person name="Vandepol N."/>
            <person name="Liber J."/>
            <person name="Desiro A."/>
            <person name="Na H."/>
            <person name="Kennedy M."/>
            <person name="Barry K."/>
            <person name="Grigoriev I.V."/>
            <person name="Miller A.N."/>
            <person name="O'Donnell K."/>
            <person name="Stajich J.E."/>
            <person name="Bonito G."/>
        </authorList>
    </citation>
    <scope>NUCLEOTIDE SEQUENCE</scope>
    <source>
        <strain evidence="8">REB-010B</strain>
    </source>
</reference>
<feature type="transmembrane region" description="Helical" evidence="6">
    <location>
        <begin position="384"/>
        <end position="403"/>
    </location>
</feature>
<dbReference type="OrthoDB" id="422206at2759"/>
<feature type="transmembrane region" description="Helical" evidence="6">
    <location>
        <begin position="128"/>
        <end position="148"/>
    </location>
</feature>
<evidence type="ECO:0000256" key="4">
    <source>
        <dbReference type="ARBA" id="ARBA00023136"/>
    </source>
</evidence>
<proteinExistence type="predicted"/>
<dbReference type="GO" id="GO:0022857">
    <property type="term" value="F:transmembrane transporter activity"/>
    <property type="evidence" value="ECO:0007669"/>
    <property type="project" value="InterPro"/>
</dbReference>
<evidence type="ECO:0000256" key="1">
    <source>
        <dbReference type="ARBA" id="ARBA00004141"/>
    </source>
</evidence>
<dbReference type="Gene3D" id="1.20.1250.20">
    <property type="entry name" value="MFS general substrate transporter like domains"/>
    <property type="match status" value="2"/>
</dbReference>
<feature type="transmembrane region" description="Helical" evidence="6">
    <location>
        <begin position="254"/>
        <end position="278"/>
    </location>
</feature>
<feature type="transmembrane region" description="Helical" evidence="6">
    <location>
        <begin position="290"/>
        <end position="308"/>
    </location>
</feature>
<comment type="subcellular location">
    <subcellularLocation>
        <location evidence="1">Membrane</location>
        <topology evidence="1">Multi-pass membrane protein</topology>
    </subcellularLocation>
</comment>
<organism evidence="8 9">
    <name type="scientific">Dissophora globulifera</name>
    <dbReference type="NCBI Taxonomy" id="979702"/>
    <lineage>
        <taxon>Eukaryota</taxon>
        <taxon>Fungi</taxon>
        <taxon>Fungi incertae sedis</taxon>
        <taxon>Mucoromycota</taxon>
        <taxon>Mortierellomycotina</taxon>
        <taxon>Mortierellomycetes</taxon>
        <taxon>Mortierellales</taxon>
        <taxon>Mortierellaceae</taxon>
        <taxon>Dissophora</taxon>
    </lineage>
</organism>
<dbReference type="InterPro" id="IPR011701">
    <property type="entry name" value="MFS"/>
</dbReference>
<dbReference type="EMBL" id="JAAAIP010000089">
    <property type="protein sequence ID" value="KAG0326165.1"/>
    <property type="molecule type" value="Genomic_DNA"/>
</dbReference>
<dbReference type="AlphaFoldDB" id="A0A9P6RR59"/>
<dbReference type="GO" id="GO:0016020">
    <property type="term" value="C:membrane"/>
    <property type="evidence" value="ECO:0007669"/>
    <property type="project" value="UniProtKB-SubCell"/>
</dbReference>
<feature type="transmembrane region" description="Helical" evidence="6">
    <location>
        <begin position="418"/>
        <end position="440"/>
    </location>
</feature>
<feature type="transmembrane region" description="Helical" evidence="6">
    <location>
        <begin position="344"/>
        <end position="364"/>
    </location>
</feature>
<evidence type="ECO:0000256" key="3">
    <source>
        <dbReference type="ARBA" id="ARBA00022989"/>
    </source>
</evidence>
<keyword evidence="4 6" id="KW-0472">Membrane</keyword>
<feature type="transmembrane region" description="Helical" evidence="6">
    <location>
        <begin position="30"/>
        <end position="50"/>
    </location>
</feature>
<evidence type="ECO:0000256" key="5">
    <source>
        <dbReference type="SAM" id="MobiDB-lite"/>
    </source>
</evidence>
<dbReference type="InterPro" id="IPR020846">
    <property type="entry name" value="MFS_dom"/>
</dbReference>
<dbReference type="PANTHER" id="PTHR10924:SF6">
    <property type="entry name" value="SOLUTE CARRIER FAMILY 49 MEMBER A3"/>
    <property type="match status" value="1"/>
</dbReference>
<accession>A0A9P6RR59</accession>
<protein>
    <recommendedName>
        <fullName evidence="7">Major facilitator superfamily (MFS) profile domain-containing protein</fullName>
    </recommendedName>
</protein>
<dbReference type="InterPro" id="IPR036259">
    <property type="entry name" value="MFS_trans_sf"/>
</dbReference>
<sequence length="484" mass="52041">MSSTESHDELAPHPEPGNQPRVYKTYKIRYLGLFSIVLLNIATGFVWLTYSSVPDAAQAYLNCSSTVVNLTVILYFIAYVVTAPLSGWMFEKHGIKRSLLFGASIQIIGSWLRYFANFIESTPQNSGGRLALTLIGQVIAAAAQPFFLNLPPKFAAVWFSENGRTTATMIGSVSNAFAAALAQLIIPIITTDKDSMSTSVLVCAILSIVAIIPAFFVADGPPTPPSPSAAEALLATQEEPFWVSLKKVGTNKQFLLLMIVFGTFVASFNAFASLISQFTAPYGYTSTEAGYFGAAMILAGLLGAGIVGPLTDKYKQYKSVCKTLVPFTTLMFIVFIFVVRKNDFGGIVAASILLGFSTVAILPAGLELAVEITYPVTPASASSILWAFGQLMAVIFLVVLGALQDDKLSAEKSINPPLIFLAAWCVVFGVAPMFMINAPYKRMEAEAASKQRDMEVVPGADMTTSFSKGYAGNKDDIELDSRDA</sequence>
<dbReference type="PANTHER" id="PTHR10924">
    <property type="entry name" value="MAJOR FACILITATOR SUPERFAMILY PROTEIN-RELATED"/>
    <property type="match status" value="1"/>
</dbReference>
<gene>
    <name evidence="8" type="ORF">BGZ99_009962</name>
</gene>
<keyword evidence="3 6" id="KW-1133">Transmembrane helix</keyword>
<feature type="transmembrane region" description="Helical" evidence="6">
    <location>
        <begin position="70"/>
        <end position="90"/>
    </location>
</feature>
<dbReference type="Proteomes" id="UP000738325">
    <property type="component" value="Unassembled WGS sequence"/>
</dbReference>
<evidence type="ECO:0000313" key="9">
    <source>
        <dbReference type="Proteomes" id="UP000738325"/>
    </source>
</evidence>
<keyword evidence="2 6" id="KW-0812">Transmembrane</keyword>
<feature type="transmembrane region" description="Helical" evidence="6">
    <location>
        <begin position="196"/>
        <end position="218"/>
    </location>
</feature>
<feature type="region of interest" description="Disordered" evidence="5">
    <location>
        <begin position="460"/>
        <end position="484"/>
    </location>
</feature>
<feature type="transmembrane region" description="Helical" evidence="6">
    <location>
        <begin position="169"/>
        <end position="190"/>
    </location>
</feature>
<evidence type="ECO:0000256" key="6">
    <source>
        <dbReference type="SAM" id="Phobius"/>
    </source>
</evidence>
<dbReference type="PROSITE" id="PS50850">
    <property type="entry name" value="MFS"/>
    <property type="match status" value="1"/>
</dbReference>
<evidence type="ECO:0000259" key="7">
    <source>
        <dbReference type="PROSITE" id="PS50850"/>
    </source>
</evidence>
<evidence type="ECO:0000256" key="2">
    <source>
        <dbReference type="ARBA" id="ARBA00022692"/>
    </source>
</evidence>
<evidence type="ECO:0000313" key="8">
    <source>
        <dbReference type="EMBL" id="KAG0326165.1"/>
    </source>
</evidence>
<feature type="domain" description="Major facilitator superfamily (MFS) profile" evidence="7">
    <location>
        <begin position="28"/>
        <end position="440"/>
    </location>
</feature>
<dbReference type="InterPro" id="IPR049680">
    <property type="entry name" value="FLVCR1-2_SLC49-like"/>
</dbReference>
<dbReference type="Pfam" id="PF07690">
    <property type="entry name" value="MFS_1"/>
    <property type="match status" value="1"/>
</dbReference>
<feature type="compositionally biased region" description="Basic and acidic residues" evidence="5">
    <location>
        <begin position="473"/>
        <end position="484"/>
    </location>
</feature>
<name>A0A9P6RR59_9FUNG</name>